<feature type="transmembrane region" description="Helical" evidence="1">
    <location>
        <begin position="271"/>
        <end position="288"/>
    </location>
</feature>
<dbReference type="PANTHER" id="PTHR16214:SF3">
    <property type="entry name" value="TRANSMEMBRANE PROTEIN 260"/>
    <property type="match status" value="1"/>
</dbReference>
<sequence>MDKQIRMGKFLIICLFVPLAIYLKTLLPTVGFWDTAEFQTIPYTFDIGHPTGYPTYIVIGKIFLSVFNFNSVAWRMNFLSALFVSFGIYLFSLSLYRLTRKLSLSLVLALLLSVNPHIWSVAVAADPHALHFLFTSLFIFLGIKILNDKRNNLLPLASFVCGLSLGNHMLSVFFLPSLLFLAVNTIKDGGSVKILFLSFLSFVLGGSIYFLLPILSVTKVSLLNINYSLATIEGFKRHVFGEDFQGLMNTWAKGGPAVTLSFYFDLVKESFPYYLWIFIPAGFLATFLKFPRMAVFLALIFFPTLAFSMRYQNAVIERYFLTSFSIEAIWLAVFIDRITRKSAFHLVSVAVILFLSLTIFVNYKGEIDQSKNFYAYTWASGVLNSTDKDGVVFSWWSYSTPLWYLQKVENVRSDVLIVNANKHEWEGLAESFVGKRPVYFIEEVSLSGPGLRLVKEGGLYRIVSTHF</sequence>
<name>A0A0G1MPN0_9BACT</name>
<keyword evidence="1" id="KW-0472">Membrane</keyword>
<dbReference type="AlphaFoldDB" id="A0A0G1MPN0"/>
<feature type="transmembrane region" description="Helical" evidence="1">
    <location>
        <begin position="129"/>
        <end position="147"/>
    </location>
</feature>
<accession>A0A0G1MPN0</accession>
<dbReference type="EMBL" id="LCLA01000020">
    <property type="protein sequence ID" value="KKU10114.1"/>
    <property type="molecule type" value="Genomic_DNA"/>
</dbReference>
<organism evidence="2 3">
    <name type="scientific">Candidatus Woesebacteria bacterium GW2011_GWB1_45_5</name>
    <dbReference type="NCBI Taxonomy" id="1618581"/>
    <lineage>
        <taxon>Bacteria</taxon>
        <taxon>Candidatus Woeseibacteriota</taxon>
    </lineage>
</organism>
<gene>
    <name evidence="2" type="ORF">UX13_C0020G0006</name>
</gene>
<evidence type="ECO:0000313" key="3">
    <source>
        <dbReference type="Proteomes" id="UP000034329"/>
    </source>
</evidence>
<feature type="transmembrane region" description="Helical" evidence="1">
    <location>
        <begin position="153"/>
        <end position="182"/>
    </location>
</feature>
<feature type="transmembrane region" description="Helical" evidence="1">
    <location>
        <begin position="78"/>
        <end position="96"/>
    </location>
</feature>
<feature type="transmembrane region" description="Helical" evidence="1">
    <location>
        <begin position="102"/>
        <end position="122"/>
    </location>
</feature>
<dbReference type="PANTHER" id="PTHR16214">
    <property type="entry name" value="TRANSMEMBRANE PROTEIN 260"/>
    <property type="match status" value="1"/>
</dbReference>
<keyword evidence="1" id="KW-1133">Transmembrane helix</keyword>
<keyword evidence="1" id="KW-0812">Transmembrane</keyword>
<dbReference type="InterPro" id="IPR021280">
    <property type="entry name" value="TMEM260-like"/>
</dbReference>
<comment type="caution">
    <text evidence="2">The sequence shown here is derived from an EMBL/GenBank/DDBJ whole genome shotgun (WGS) entry which is preliminary data.</text>
</comment>
<dbReference type="InterPro" id="IPR052724">
    <property type="entry name" value="GT117_domain-containing"/>
</dbReference>
<evidence type="ECO:0000313" key="2">
    <source>
        <dbReference type="EMBL" id="KKU10114.1"/>
    </source>
</evidence>
<dbReference type="Proteomes" id="UP000034329">
    <property type="component" value="Unassembled WGS sequence"/>
</dbReference>
<reference evidence="2 3" key="1">
    <citation type="journal article" date="2015" name="Nature">
        <title>rRNA introns, odd ribosomes, and small enigmatic genomes across a large radiation of phyla.</title>
        <authorList>
            <person name="Brown C.T."/>
            <person name="Hug L.A."/>
            <person name="Thomas B.C."/>
            <person name="Sharon I."/>
            <person name="Castelle C.J."/>
            <person name="Singh A."/>
            <person name="Wilkins M.J."/>
            <person name="Williams K.H."/>
            <person name="Banfield J.F."/>
        </authorList>
    </citation>
    <scope>NUCLEOTIDE SEQUENCE [LARGE SCALE GENOMIC DNA]</scope>
</reference>
<evidence type="ECO:0008006" key="4">
    <source>
        <dbReference type="Google" id="ProtNLM"/>
    </source>
</evidence>
<dbReference type="Pfam" id="PF11028">
    <property type="entry name" value="TMEM260-like"/>
    <property type="match status" value="1"/>
</dbReference>
<feature type="transmembrane region" description="Helical" evidence="1">
    <location>
        <begin position="194"/>
        <end position="215"/>
    </location>
</feature>
<feature type="transmembrane region" description="Helical" evidence="1">
    <location>
        <begin position="12"/>
        <end position="33"/>
    </location>
</feature>
<evidence type="ECO:0000256" key="1">
    <source>
        <dbReference type="SAM" id="Phobius"/>
    </source>
</evidence>
<feature type="transmembrane region" description="Helical" evidence="1">
    <location>
        <begin position="318"/>
        <end position="335"/>
    </location>
</feature>
<protein>
    <recommendedName>
        <fullName evidence="4">DUF2723 domain-containing protein</fullName>
    </recommendedName>
</protein>
<proteinExistence type="predicted"/>
<feature type="transmembrane region" description="Helical" evidence="1">
    <location>
        <begin position="342"/>
        <end position="363"/>
    </location>
</feature>